<organism evidence="4 5">
    <name type="scientific">Crassaminicella indica</name>
    <dbReference type="NCBI Taxonomy" id="2855394"/>
    <lineage>
        <taxon>Bacteria</taxon>
        <taxon>Bacillati</taxon>
        <taxon>Bacillota</taxon>
        <taxon>Clostridia</taxon>
        <taxon>Eubacteriales</taxon>
        <taxon>Clostridiaceae</taxon>
        <taxon>Crassaminicella</taxon>
    </lineage>
</organism>
<evidence type="ECO:0000259" key="3">
    <source>
        <dbReference type="Pfam" id="PF17384"/>
    </source>
</evidence>
<dbReference type="InterPro" id="IPR028998">
    <property type="entry name" value="RimP_C"/>
</dbReference>
<dbReference type="Pfam" id="PF17384">
    <property type="entry name" value="DUF150_C"/>
    <property type="match status" value="1"/>
</dbReference>
<proteinExistence type="inferred from homology"/>
<dbReference type="EMBL" id="CP078093">
    <property type="protein sequence ID" value="QXM06108.1"/>
    <property type="molecule type" value="Genomic_DNA"/>
</dbReference>
<gene>
    <name evidence="1 4" type="primary">rimP</name>
    <name evidence="4" type="ORF">KVH43_12260</name>
</gene>
<dbReference type="PANTHER" id="PTHR33867:SF1">
    <property type="entry name" value="RIBOSOME MATURATION FACTOR RIMP"/>
    <property type="match status" value="1"/>
</dbReference>
<protein>
    <recommendedName>
        <fullName evidence="1">Ribosome maturation factor RimP</fullName>
    </recommendedName>
</protein>
<comment type="subcellular location">
    <subcellularLocation>
        <location evidence="1">Cytoplasm</location>
    </subcellularLocation>
</comment>
<feature type="domain" description="Ribosome maturation factor RimP C-terminal" evidence="3">
    <location>
        <begin position="88"/>
        <end position="152"/>
    </location>
</feature>
<keyword evidence="1" id="KW-0690">Ribosome biogenesis</keyword>
<evidence type="ECO:0000313" key="5">
    <source>
        <dbReference type="Proteomes" id="UP000886818"/>
    </source>
</evidence>
<dbReference type="InterPro" id="IPR003728">
    <property type="entry name" value="Ribosome_maturation_RimP"/>
</dbReference>
<dbReference type="CDD" id="cd01734">
    <property type="entry name" value="YlxS_C"/>
    <property type="match status" value="1"/>
</dbReference>
<sequence>MAKKRVTDIVEELVVAFVEENELELVDVEFVKEGQNWFLRVYIDKPGGVTIDDCQYVSEYISEKLDELDPIEQNYYLEVSSPGLDRPLKKDKDFEKYKGRMVEVNLYQALDGKKRIEGVLAGLKDGFIVLEMDKDGELKIPREKVSKVKLSVII</sequence>
<dbReference type="HAMAP" id="MF_01077">
    <property type="entry name" value="RimP"/>
    <property type="match status" value="1"/>
</dbReference>
<dbReference type="PANTHER" id="PTHR33867">
    <property type="entry name" value="RIBOSOME MATURATION FACTOR RIMP"/>
    <property type="match status" value="1"/>
</dbReference>
<name>A0ABX8RAR0_9CLOT</name>
<keyword evidence="1" id="KW-0963">Cytoplasm</keyword>
<accession>A0ABX8RAR0</accession>
<dbReference type="RefSeq" id="WP_218282805.1">
    <property type="nucleotide sequence ID" value="NZ_CP078093.1"/>
</dbReference>
<dbReference type="NCBIfam" id="NF000928">
    <property type="entry name" value="PRK00092.1-2"/>
    <property type="match status" value="1"/>
</dbReference>
<comment type="function">
    <text evidence="1">Required for maturation of 30S ribosomal subunits.</text>
</comment>
<evidence type="ECO:0000256" key="1">
    <source>
        <dbReference type="HAMAP-Rule" id="MF_01077"/>
    </source>
</evidence>
<dbReference type="Proteomes" id="UP000886818">
    <property type="component" value="Chromosome"/>
</dbReference>
<keyword evidence="5" id="KW-1185">Reference proteome</keyword>
<reference evidence="4" key="1">
    <citation type="submission" date="2021-07" db="EMBL/GenBank/DDBJ databases">
        <title>Complete genome sequence of Crassaminicella sp. 143-21, isolated from a deep-sea hydrothermal vent.</title>
        <authorList>
            <person name="Li X."/>
        </authorList>
    </citation>
    <scope>NUCLEOTIDE SEQUENCE</scope>
    <source>
        <strain evidence="4">143-21</strain>
    </source>
</reference>
<evidence type="ECO:0000259" key="2">
    <source>
        <dbReference type="Pfam" id="PF02576"/>
    </source>
</evidence>
<feature type="domain" description="Ribosome maturation factor RimP N-terminal" evidence="2">
    <location>
        <begin position="15"/>
        <end position="85"/>
    </location>
</feature>
<dbReference type="Pfam" id="PF02576">
    <property type="entry name" value="RimP_N"/>
    <property type="match status" value="1"/>
</dbReference>
<evidence type="ECO:0000313" key="4">
    <source>
        <dbReference type="EMBL" id="QXM06108.1"/>
    </source>
</evidence>
<comment type="similarity">
    <text evidence="1">Belongs to the RimP family.</text>
</comment>
<dbReference type="InterPro" id="IPR028989">
    <property type="entry name" value="RimP_N"/>
</dbReference>